<comment type="catalytic activity">
    <reaction evidence="5 7">
        <text>AMP + ATP = 2 ADP</text>
        <dbReference type="Rhea" id="RHEA:12973"/>
        <dbReference type="ChEBI" id="CHEBI:30616"/>
        <dbReference type="ChEBI" id="CHEBI:456215"/>
        <dbReference type="ChEBI" id="CHEBI:456216"/>
        <dbReference type="EC" id="2.7.4.3"/>
    </reaction>
</comment>
<dbReference type="PRINTS" id="PR00094">
    <property type="entry name" value="ADENYLTKNASE"/>
</dbReference>
<feature type="binding site" evidence="5">
    <location>
        <position position="128"/>
    </location>
    <ligand>
        <name>ATP</name>
        <dbReference type="ChEBI" id="CHEBI:30616"/>
    </ligand>
</feature>
<organism evidence="8 9">
    <name type="scientific">Puia dinghuensis</name>
    <dbReference type="NCBI Taxonomy" id="1792502"/>
    <lineage>
        <taxon>Bacteria</taxon>
        <taxon>Pseudomonadati</taxon>
        <taxon>Bacteroidota</taxon>
        <taxon>Chitinophagia</taxon>
        <taxon>Chitinophagales</taxon>
        <taxon>Chitinophagaceae</taxon>
        <taxon>Puia</taxon>
    </lineage>
</organism>
<dbReference type="Proteomes" id="UP000607559">
    <property type="component" value="Unassembled WGS sequence"/>
</dbReference>
<dbReference type="GO" id="GO:0005737">
    <property type="term" value="C:cytoplasm"/>
    <property type="evidence" value="ECO:0007669"/>
    <property type="project" value="UniProtKB-SubCell"/>
</dbReference>
<dbReference type="GO" id="GO:0005524">
    <property type="term" value="F:ATP binding"/>
    <property type="evidence" value="ECO:0007669"/>
    <property type="project" value="UniProtKB-UniRule"/>
</dbReference>
<feature type="binding site" evidence="5">
    <location>
        <position position="37"/>
    </location>
    <ligand>
        <name>AMP</name>
        <dbReference type="ChEBI" id="CHEBI:456215"/>
    </ligand>
</feature>
<comment type="domain">
    <text evidence="5">Consists of three domains, a large central CORE domain and two small peripheral domains, NMPbind and LID, which undergo movements during catalysis. The LID domain closes over the site of phosphoryl transfer upon ATP binding. Assembling and dissambling the active center during each catalytic cycle provides an effective means to prevent ATP hydrolysis.</text>
</comment>
<comment type="caution">
    <text evidence="5">Lacks conserved residue(s) required for the propagation of feature annotation.</text>
</comment>
<evidence type="ECO:0000256" key="4">
    <source>
        <dbReference type="ARBA" id="ARBA00022777"/>
    </source>
</evidence>
<dbReference type="SUPFAM" id="SSF52540">
    <property type="entry name" value="P-loop containing nucleoside triphosphate hydrolases"/>
    <property type="match status" value="1"/>
</dbReference>
<dbReference type="CDD" id="cd01428">
    <property type="entry name" value="ADK"/>
    <property type="match status" value="1"/>
</dbReference>
<keyword evidence="5" id="KW-0963">Cytoplasm</keyword>
<gene>
    <name evidence="5 8" type="primary">adk</name>
    <name evidence="8" type="ORF">GCM10011511_55340</name>
</gene>
<comment type="subunit">
    <text evidence="5 7">Monomer.</text>
</comment>
<reference evidence="8" key="2">
    <citation type="submission" date="2020-09" db="EMBL/GenBank/DDBJ databases">
        <authorList>
            <person name="Sun Q."/>
            <person name="Zhou Y."/>
        </authorList>
    </citation>
    <scope>NUCLEOTIDE SEQUENCE</scope>
    <source>
        <strain evidence="8">CGMCC 1.15448</strain>
    </source>
</reference>
<name>A0A8J2UIX4_9BACT</name>
<feature type="binding site" evidence="5">
    <location>
        <position position="32"/>
    </location>
    <ligand>
        <name>AMP</name>
        <dbReference type="ChEBI" id="CHEBI:456215"/>
    </ligand>
</feature>
<evidence type="ECO:0000256" key="2">
    <source>
        <dbReference type="ARBA" id="ARBA00022727"/>
    </source>
</evidence>
<dbReference type="InterPro" id="IPR000850">
    <property type="entry name" value="Adenylat/UMP-CMP_kin"/>
</dbReference>
<comment type="similarity">
    <text evidence="5 6">Belongs to the adenylate kinase family.</text>
</comment>
<evidence type="ECO:0000256" key="3">
    <source>
        <dbReference type="ARBA" id="ARBA00022741"/>
    </source>
</evidence>
<feature type="binding site" evidence="5">
    <location>
        <position position="134"/>
    </location>
    <ligand>
        <name>AMP</name>
        <dbReference type="ChEBI" id="CHEBI:456215"/>
    </ligand>
</feature>
<comment type="subcellular location">
    <subcellularLocation>
        <location evidence="5 7">Cytoplasm</location>
    </subcellularLocation>
</comment>
<dbReference type="AlphaFoldDB" id="A0A8J2UIX4"/>
<dbReference type="InterPro" id="IPR033690">
    <property type="entry name" value="Adenylat_kinase_CS"/>
</dbReference>
<evidence type="ECO:0000256" key="6">
    <source>
        <dbReference type="RuleBase" id="RU003330"/>
    </source>
</evidence>
<feature type="region of interest" description="NMP" evidence="5">
    <location>
        <begin position="31"/>
        <end position="60"/>
    </location>
</feature>
<protein>
    <recommendedName>
        <fullName evidence="5 7">Adenylate kinase</fullName>
        <shortName evidence="5">AK</shortName>
        <ecNumber evidence="5 7">2.7.4.3</ecNumber>
    </recommendedName>
    <alternativeName>
        <fullName evidence="5">ATP-AMP transphosphorylase</fullName>
    </alternativeName>
    <alternativeName>
        <fullName evidence="5">ATP:AMP phosphotransferase</fullName>
    </alternativeName>
    <alternativeName>
        <fullName evidence="5">Adenylate monophosphate kinase</fullName>
    </alternativeName>
</protein>
<dbReference type="PROSITE" id="PS00113">
    <property type="entry name" value="ADENYLATE_KINASE"/>
    <property type="match status" value="1"/>
</dbReference>
<dbReference type="RefSeq" id="WP_188937928.1">
    <property type="nucleotide sequence ID" value="NZ_BMJC01000008.1"/>
</dbReference>
<evidence type="ECO:0000256" key="1">
    <source>
        <dbReference type="ARBA" id="ARBA00022679"/>
    </source>
</evidence>
<dbReference type="HAMAP" id="MF_00235">
    <property type="entry name" value="Adenylate_kinase_Adk"/>
    <property type="match status" value="1"/>
</dbReference>
<dbReference type="EC" id="2.7.4.3" evidence="5 7"/>
<proteinExistence type="inferred from homology"/>
<evidence type="ECO:0000256" key="5">
    <source>
        <dbReference type="HAMAP-Rule" id="MF_00235"/>
    </source>
</evidence>
<comment type="pathway">
    <text evidence="5">Purine metabolism; AMP biosynthesis via salvage pathway; AMP from ADP: step 1/1.</text>
</comment>
<feature type="binding site" evidence="5">
    <location>
        <begin position="58"/>
        <end position="60"/>
    </location>
    <ligand>
        <name>AMP</name>
        <dbReference type="ChEBI" id="CHEBI:456215"/>
    </ligand>
</feature>
<feature type="binding site" evidence="5">
    <location>
        <position position="93"/>
    </location>
    <ligand>
        <name>AMP</name>
        <dbReference type="ChEBI" id="CHEBI:456215"/>
    </ligand>
</feature>
<keyword evidence="9" id="KW-1185">Reference proteome</keyword>
<feature type="binding site" evidence="5">
    <location>
        <position position="174"/>
    </location>
    <ligand>
        <name>ATP</name>
        <dbReference type="ChEBI" id="CHEBI:30616"/>
    </ligand>
</feature>
<comment type="caution">
    <text evidence="8">The sequence shown here is derived from an EMBL/GenBank/DDBJ whole genome shotgun (WGS) entry which is preliminary data.</text>
</comment>
<keyword evidence="1 5" id="KW-0808">Transferase</keyword>
<keyword evidence="5 7" id="KW-0067">ATP-binding</keyword>
<feature type="binding site" evidence="5">
    <location>
        <position position="146"/>
    </location>
    <ligand>
        <name>AMP</name>
        <dbReference type="ChEBI" id="CHEBI:456215"/>
    </ligand>
</feature>
<evidence type="ECO:0000313" key="9">
    <source>
        <dbReference type="Proteomes" id="UP000607559"/>
    </source>
</evidence>
<dbReference type="InterPro" id="IPR027417">
    <property type="entry name" value="P-loop_NTPase"/>
</dbReference>
<dbReference type="Gene3D" id="3.40.50.300">
    <property type="entry name" value="P-loop containing nucleotide triphosphate hydrolases"/>
    <property type="match status" value="1"/>
</dbReference>
<dbReference type="Pfam" id="PF00406">
    <property type="entry name" value="ADK"/>
    <property type="match status" value="1"/>
</dbReference>
<keyword evidence="4 5" id="KW-0418">Kinase</keyword>
<dbReference type="UniPathway" id="UPA00588">
    <property type="reaction ID" value="UER00649"/>
</dbReference>
<dbReference type="PANTHER" id="PTHR23359">
    <property type="entry name" value="NUCLEOTIDE KINASE"/>
    <property type="match status" value="1"/>
</dbReference>
<comment type="function">
    <text evidence="5">Catalyzes the reversible transfer of the terminal phosphate group between ATP and AMP. Plays an important role in cellular energy homeostasis and in adenine nucleotide metabolism.</text>
</comment>
<evidence type="ECO:0000313" key="8">
    <source>
        <dbReference type="EMBL" id="GGB24361.1"/>
    </source>
</evidence>
<keyword evidence="2 5" id="KW-0545">Nucleotide biosynthesis</keyword>
<accession>A0A8J2UIX4</accession>
<sequence>MNIIIVTGPPYSGKGTQCEIISKILHFTHLSTGDRCRQEKANHTKIGQIMSQYEEKGDLVPDSIMKTLFGQILDENKDRKGVILDGYPRTNPQVDDLLELVKEKKQQIRLVINIDVAHDELLARALKRAADSSREDDKDPATHLKRLHIFETATLPAIAYMKTLLPVVDIDGMGEIAEITRRIREQIPTHF</sequence>
<dbReference type="GO" id="GO:0044209">
    <property type="term" value="P:AMP salvage"/>
    <property type="evidence" value="ECO:0007669"/>
    <property type="project" value="UniProtKB-UniRule"/>
</dbReference>
<evidence type="ECO:0000256" key="7">
    <source>
        <dbReference type="RuleBase" id="RU003331"/>
    </source>
</evidence>
<dbReference type="EMBL" id="BMJC01000008">
    <property type="protein sequence ID" value="GGB24361.1"/>
    <property type="molecule type" value="Genomic_DNA"/>
</dbReference>
<keyword evidence="3 5" id="KW-0547">Nucleotide-binding</keyword>
<reference evidence="8" key="1">
    <citation type="journal article" date="2014" name="Int. J. Syst. Evol. Microbiol.">
        <title>Complete genome sequence of Corynebacterium casei LMG S-19264T (=DSM 44701T), isolated from a smear-ripened cheese.</title>
        <authorList>
            <consortium name="US DOE Joint Genome Institute (JGI-PGF)"/>
            <person name="Walter F."/>
            <person name="Albersmeier A."/>
            <person name="Kalinowski J."/>
            <person name="Ruckert C."/>
        </authorList>
    </citation>
    <scope>NUCLEOTIDE SEQUENCE</scope>
    <source>
        <strain evidence="8">CGMCC 1.15448</strain>
    </source>
</reference>
<dbReference type="GO" id="GO:0004017">
    <property type="term" value="F:AMP kinase activity"/>
    <property type="evidence" value="ECO:0007669"/>
    <property type="project" value="UniProtKB-UniRule"/>
</dbReference>
<feature type="binding site" evidence="5">
    <location>
        <begin position="86"/>
        <end position="89"/>
    </location>
    <ligand>
        <name>AMP</name>
        <dbReference type="ChEBI" id="CHEBI:456215"/>
    </ligand>
</feature>